<dbReference type="PROSITE" id="PS51186">
    <property type="entry name" value="GNAT"/>
    <property type="match status" value="1"/>
</dbReference>
<accession>A0AAC9XPU1</accession>
<dbReference type="SUPFAM" id="SSF55729">
    <property type="entry name" value="Acyl-CoA N-acyltransferases (Nat)"/>
    <property type="match status" value="1"/>
</dbReference>
<dbReference type="Gene3D" id="3.40.630.30">
    <property type="match status" value="1"/>
</dbReference>
<dbReference type="GO" id="GO:0016747">
    <property type="term" value="F:acyltransferase activity, transferring groups other than amino-acyl groups"/>
    <property type="evidence" value="ECO:0007669"/>
    <property type="project" value="InterPro"/>
</dbReference>
<dbReference type="InterPro" id="IPR016181">
    <property type="entry name" value="Acyl_CoA_acyltransferase"/>
</dbReference>
<dbReference type="Pfam" id="PF00583">
    <property type="entry name" value="Acetyltransf_1"/>
    <property type="match status" value="1"/>
</dbReference>
<evidence type="ECO:0000256" key="2">
    <source>
        <dbReference type="ARBA" id="ARBA00023315"/>
    </source>
</evidence>
<dbReference type="PANTHER" id="PTHR43877:SF5">
    <property type="entry name" value="BLL8307 PROTEIN"/>
    <property type="match status" value="1"/>
</dbReference>
<evidence type="ECO:0000256" key="1">
    <source>
        <dbReference type="ARBA" id="ARBA00022679"/>
    </source>
</evidence>
<dbReference type="InterPro" id="IPR050832">
    <property type="entry name" value="Bact_Acetyltransf"/>
</dbReference>
<sequence>MQFVLGVVTNASVVKMLEQHLEDMYATSPAESVHALDLSELKQDDIRFWTLWESDRLCGCGAIKRLSSNHGELKSMRVANYYRQRGMGAKILHHLQADAAQIGITRLSLETGSMGFFLPARRLYQKFGFVECAPFGQYRPDPNSVFMTKQLS</sequence>
<evidence type="ECO:0000313" key="4">
    <source>
        <dbReference type="EMBL" id="ASJ98212.1"/>
    </source>
</evidence>
<evidence type="ECO:0000259" key="3">
    <source>
        <dbReference type="PROSITE" id="PS51186"/>
    </source>
</evidence>
<keyword evidence="2" id="KW-0012">Acyltransferase</keyword>
<gene>
    <name evidence="4" type="ORF">CFF01_17340</name>
</gene>
<dbReference type="KEGG" id="smav:CFF01_17340"/>
<dbReference type="PANTHER" id="PTHR43877">
    <property type="entry name" value="AMINOALKYLPHOSPHONATE N-ACETYLTRANSFERASE-RELATED-RELATED"/>
    <property type="match status" value="1"/>
</dbReference>
<dbReference type="RefSeq" id="WP_088905610.1">
    <property type="nucleotide sequence ID" value="NZ_CP022272.1"/>
</dbReference>
<feature type="domain" description="N-acetyltransferase" evidence="3">
    <location>
        <begin position="11"/>
        <end position="152"/>
    </location>
</feature>
<dbReference type="AlphaFoldDB" id="A0AAC9XPU1"/>
<dbReference type="EMBL" id="CP022272">
    <property type="protein sequence ID" value="ASJ98212.1"/>
    <property type="molecule type" value="Genomic_DNA"/>
</dbReference>
<name>A0AAC9XPU1_9GAMM</name>
<reference evidence="4 5" key="1">
    <citation type="submission" date="2017-06" db="EMBL/GenBank/DDBJ databases">
        <title>Complete genome sequence of Shewanella marisflavi EP1 associated with anaerobic 2,4-dinitrotoluene reduction and salt tolerance.</title>
        <authorList>
            <person name="Huang J."/>
        </authorList>
    </citation>
    <scope>NUCLEOTIDE SEQUENCE [LARGE SCALE GENOMIC DNA]</scope>
    <source>
        <strain evidence="4 5">EP1</strain>
    </source>
</reference>
<proteinExistence type="predicted"/>
<dbReference type="Proteomes" id="UP000198233">
    <property type="component" value="Chromosome"/>
</dbReference>
<evidence type="ECO:0000313" key="5">
    <source>
        <dbReference type="Proteomes" id="UP000198233"/>
    </source>
</evidence>
<organism evidence="4 5">
    <name type="scientific">Shewanella marisflavi</name>
    <dbReference type="NCBI Taxonomy" id="260364"/>
    <lineage>
        <taxon>Bacteria</taxon>
        <taxon>Pseudomonadati</taxon>
        <taxon>Pseudomonadota</taxon>
        <taxon>Gammaproteobacteria</taxon>
        <taxon>Alteromonadales</taxon>
        <taxon>Shewanellaceae</taxon>
        <taxon>Shewanella</taxon>
    </lineage>
</organism>
<keyword evidence="1" id="KW-0808">Transferase</keyword>
<dbReference type="InterPro" id="IPR000182">
    <property type="entry name" value="GNAT_dom"/>
</dbReference>
<protein>
    <submittedName>
        <fullName evidence="4">GNAT family N-acetyltransferase</fullName>
    </submittedName>
</protein>